<name>A0A2K9NRH2_BACTC</name>
<sequence>MKKVMLVMALVMLSGCGSLRINPKSCKTNALWGTNPLSSREITREEIEEEKVIDIKAREQFYVFYDRDLRLRDLLEEHGIKCEEVKKIRVEMTTKWFFVREIALKVVKN</sequence>
<reference evidence="1 2" key="1">
    <citation type="submission" date="2018-01" db="EMBL/GenBank/DDBJ databases">
        <title>Complete genome sequence of Bacteriovorax stolpii DSM12778.</title>
        <authorList>
            <person name="Tang B."/>
            <person name="Chang J."/>
        </authorList>
    </citation>
    <scope>NUCLEOTIDE SEQUENCE [LARGE SCALE GENOMIC DNA]</scope>
    <source>
        <strain evidence="1 2">DSM 12778</strain>
    </source>
</reference>
<accession>A0A2K9NRH2</accession>
<dbReference type="PROSITE" id="PS51257">
    <property type="entry name" value="PROKAR_LIPOPROTEIN"/>
    <property type="match status" value="1"/>
</dbReference>
<evidence type="ECO:0000313" key="2">
    <source>
        <dbReference type="Proteomes" id="UP000235584"/>
    </source>
</evidence>
<protein>
    <submittedName>
        <fullName evidence="1">Uncharacterized protein</fullName>
    </submittedName>
</protein>
<dbReference type="EMBL" id="CP025704">
    <property type="protein sequence ID" value="AUN98107.1"/>
    <property type="molecule type" value="Genomic_DNA"/>
</dbReference>
<proteinExistence type="predicted"/>
<evidence type="ECO:0000313" key="1">
    <source>
        <dbReference type="EMBL" id="AUN98107.1"/>
    </source>
</evidence>
<organism evidence="1 2">
    <name type="scientific">Bacteriovorax stolpii</name>
    <name type="common">Bdellovibrio stolpii</name>
    <dbReference type="NCBI Taxonomy" id="960"/>
    <lineage>
        <taxon>Bacteria</taxon>
        <taxon>Pseudomonadati</taxon>
        <taxon>Bdellovibrionota</taxon>
        <taxon>Bacteriovoracia</taxon>
        <taxon>Bacteriovoracales</taxon>
        <taxon>Bacteriovoracaceae</taxon>
        <taxon>Bacteriovorax</taxon>
    </lineage>
</organism>
<dbReference type="RefSeq" id="WP_102243398.1">
    <property type="nucleotide sequence ID" value="NZ_CP025704.1"/>
</dbReference>
<dbReference type="KEGG" id="bsto:C0V70_08285"/>
<keyword evidence="2" id="KW-1185">Reference proteome</keyword>
<gene>
    <name evidence="1" type="ORF">C0V70_08285</name>
</gene>
<dbReference type="AlphaFoldDB" id="A0A2K9NRH2"/>
<dbReference type="Proteomes" id="UP000235584">
    <property type="component" value="Chromosome"/>
</dbReference>